<reference evidence="1" key="1">
    <citation type="submission" date="2021-02" db="EMBL/GenBank/DDBJ databases">
        <authorList>
            <person name="Dougan E. K."/>
            <person name="Rhodes N."/>
            <person name="Thang M."/>
            <person name="Chan C."/>
        </authorList>
    </citation>
    <scope>NUCLEOTIDE SEQUENCE</scope>
</reference>
<comment type="caution">
    <text evidence="1">The sequence shown here is derived from an EMBL/GenBank/DDBJ whole genome shotgun (WGS) entry which is preliminary data.</text>
</comment>
<keyword evidence="2" id="KW-1185">Reference proteome</keyword>
<gene>
    <name evidence="1" type="ORF">SNEC2469_LOCUS14207</name>
</gene>
<dbReference type="AlphaFoldDB" id="A0A812SRG4"/>
<organism evidence="1 2">
    <name type="scientific">Symbiodinium necroappetens</name>
    <dbReference type="NCBI Taxonomy" id="1628268"/>
    <lineage>
        <taxon>Eukaryota</taxon>
        <taxon>Sar</taxon>
        <taxon>Alveolata</taxon>
        <taxon>Dinophyceae</taxon>
        <taxon>Suessiales</taxon>
        <taxon>Symbiodiniaceae</taxon>
        <taxon>Symbiodinium</taxon>
    </lineage>
</organism>
<evidence type="ECO:0000313" key="2">
    <source>
        <dbReference type="Proteomes" id="UP000601435"/>
    </source>
</evidence>
<sequence length="308" mass="34870">SSTLIYVDACVEGSFQMDMREGKLNTLQSIADAPEAIFLNVKLGFTLKYLHYHSLLEFRAFTSIKAYLDVYSQVYSSHTGDGGHFRGMHAAAVMYYLALDEFPAADIPMNFLIGQVVMDGNAEVHIKCPGDKQHPGKHRANGKKKPYGYRWFMAVHPGTQRILAVSCLKKPGGNDVVDDVLTRTLPKYKNMNGVIIDRVCSFLLRAKSQAKFKQIKYWSVDFFHAHGHNASRPCNPHHIPRLARCFKGISTSAAEQVFAWFRNYARVLNETTAMRHSFKVLYFCKLHNTAMQKDGSFLLVRVSPQGRE</sequence>
<accession>A0A812SRG4</accession>
<name>A0A812SRG4_9DINO</name>
<dbReference type="Proteomes" id="UP000601435">
    <property type="component" value="Unassembled WGS sequence"/>
</dbReference>
<dbReference type="EMBL" id="CAJNJA010022743">
    <property type="protein sequence ID" value="CAE7499068.1"/>
    <property type="molecule type" value="Genomic_DNA"/>
</dbReference>
<evidence type="ECO:0000313" key="1">
    <source>
        <dbReference type="EMBL" id="CAE7499068.1"/>
    </source>
</evidence>
<dbReference type="OrthoDB" id="10456948at2759"/>
<feature type="non-terminal residue" evidence="1">
    <location>
        <position position="1"/>
    </location>
</feature>
<proteinExistence type="predicted"/>
<feature type="non-terminal residue" evidence="1">
    <location>
        <position position="308"/>
    </location>
</feature>
<protein>
    <submittedName>
        <fullName evidence="1">Uncharacterized protein</fullName>
    </submittedName>
</protein>